<keyword evidence="4" id="KW-1185">Reference proteome</keyword>
<gene>
    <name evidence="3" type="ordered locus">Mboo_1523</name>
</gene>
<dbReference type="RefSeq" id="WP_012107081.1">
    <property type="nucleotide sequence ID" value="NC_009712.1"/>
</dbReference>
<feature type="domain" description="Glycosyltransferase subfamily 4-like N-terminal" evidence="2">
    <location>
        <begin position="16"/>
        <end position="202"/>
    </location>
</feature>
<keyword evidence="3" id="KW-0808">Transferase</keyword>
<dbReference type="OrthoDB" id="132546at2157"/>
<evidence type="ECO:0000313" key="4">
    <source>
        <dbReference type="Proteomes" id="UP000002408"/>
    </source>
</evidence>
<dbReference type="InterPro" id="IPR050194">
    <property type="entry name" value="Glycosyltransferase_grp1"/>
</dbReference>
<evidence type="ECO:0000259" key="1">
    <source>
        <dbReference type="Pfam" id="PF00534"/>
    </source>
</evidence>
<dbReference type="PANTHER" id="PTHR45947:SF3">
    <property type="entry name" value="SULFOQUINOVOSYL TRANSFERASE SQD2"/>
    <property type="match status" value="1"/>
</dbReference>
<evidence type="ECO:0000313" key="3">
    <source>
        <dbReference type="EMBL" id="ABS56041.1"/>
    </source>
</evidence>
<dbReference type="InterPro" id="IPR001296">
    <property type="entry name" value="Glyco_trans_1"/>
</dbReference>
<evidence type="ECO:0000259" key="2">
    <source>
        <dbReference type="Pfam" id="PF13439"/>
    </source>
</evidence>
<dbReference type="CAZy" id="GT4">
    <property type="family name" value="Glycosyltransferase Family 4"/>
</dbReference>
<dbReference type="InterPro" id="IPR028098">
    <property type="entry name" value="Glyco_trans_4-like_N"/>
</dbReference>
<dbReference type="HOGENOM" id="CLU_009583_2_3_2"/>
<dbReference type="CDD" id="cd03801">
    <property type="entry name" value="GT4_PimA-like"/>
    <property type="match status" value="1"/>
</dbReference>
<dbReference type="Proteomes" id="UP000002408">
    <property type="component" value="Chromosome"/>
</dbReference>
<dbReference type="STRING" id="456442.Mboo_1523"/>
<reference evidence="4" key="1">
    <citation type="journal article" date="2015" name="Microbiology">
        <title>Genome of Methanoregula boonei 6A8 reveals adaptations to oligotrophic peatland environments.</title>
        <authorList>
            <person name="Braeuer S."/>
            <person name="Cadillo-Quiroz H."/>
            <person name="Kyrpides N."/>
            <person name="Woyke T."/>
            <person name="Goodwin L."/>
            <person name="Detter C."/>
            <person name="Podell S."/>
            <person name="Yavitt J.B."/>
            <person name="Zinder S.H."/>
        </authorList>
    </citation>
    <scope>NUCLEOTIDE SEQUENCE [LARGE SCALE GENOMIC DNA]</scope>
    <source>
        <strain evidence="4">DSM 21154 / JCM 14090 / 6A8</strain>
    </source>
</reference>
<dbReference type="eggNOG" id="arCOG01403">
    <property type="taxonomic scope" value="Archaea"/>
</dbReference>
<dbReference type="EMBL" id="CP000780">
    <property type="protein sequence ID" value="ABS56041.1"/>
    <property type="molecule type" value="Genomic_DNA"/>
</dbReference>
<name>A7I8I0_METB6</name>
<dbReference type="Pfam" id="PF13439">
    <property type="entry name" value="Glyco_transf_4"/>
    <property type="match status" value="1"/>
</dbReference>
<dbReference type="KEGG" id="mbn:Mboo_1523"/>
<sequence>MKIAYFVDEFPPFFRGGLGTYADEISRQFVRKGHSLTVFSRNTGSAPTSETRPGIDIHRPNLINISDIIPVINPEEIRMWDGNGQNFFAETILYNLLSASKLVNYLVAKENRQYDLLVSHDWLAALAGITAKRNLQKPFVFHFHSTEQGRNPSGSPTIKDIERLSATIADRIVTVSYAMRDELVSFGYSEQKIRVIHNGVDEKKYDPARFLPREIEAFREKIGVGHSPVIFFVGRLTWVKGADTLVRAMIHIVKEIPDAKLVILGVGDMEQMLTHMVHNHHLEENVLLHFRMAPEEERILYYAAADVVVLPSKYEPFGIVCTEAMSMGKPVVVGARGTSGFREQVIPAGEGICGYHINPYDPLDIAKFTIGILKHRDLAETMGRNGRSRVIEHFTWDTAAENTLRVYRELADG</sequence>
<dbReference type="GeneID" id="5411926"/>
<organism evidence="3 4">
    <name type="scientific">Methanoregula boonei (strain DSM 21154 / JCM 14090 / 6A8)</name>
    <dbReference type="NCBI Taxonomy" id="456442"/>
    <lineage>
        <taxon>Archaea</taxon>
        <taxon>Methanobacteriati</taxon>
        <taxon>Methanobacteriota</taxon>
        <taxon>Stenosarchaea group</taxon>
        <taxon>Methanomicrobia</taxon>
        <taxon>Methanomicrobiales</taxon>
        <taxon>Methanoregulaceae</taxon>
        <taxon>Methanoregula</taxon>
    </lineage>
</organism>
<proteinExistence type="predicted"/>
<dbReference type="AlphaFoldDB" id="A7I8I0"/>
<dbReference type="SUPFAM" id="SSF53756">
    <property type="entry name" value="UDP-Glycosyltransferase/glycogen phosphorylase"/>
    <property type="match status" value="1"/>
</dbReference>
<dbReference type="Pfam" id="PF00534">
    <property type="entry name" value="Glycos_transf_1"/>
    <property type="match status" value="1"/>
</dbReference>
<dbReference type="PANTHER" id="PTHR45947">
    <property type="entry name" value="SULFOQUINOVOSYL TRANSFERASE SQD2"/>
    <property type="match status" value="1"/>
</dbReference>
<accession>A7I8I0</accession>
<dbReference type="Gene3D" id="3.40.50.2000">
    <property type="entry name" value="Glycogen Phosphorylase B"/>
    <property type="match status" value="2"/>
</dbReference>
<feature type="domain" description="Glycosyl transferase family 1" evidence="1">
    <location>
        <begin position="216"/>
        <end position="388"/>
    </location>
</feature>
<protein>
    <submittedName>
        <fullName evidence="3">Glycosyl transferase, group 1</fullName>
    </submittedName>
</protein>
<dbReference type="GO" id="GO:0016758">
    <property type="term" value="F:hexosyltransferase activity"/>
    <property type="evidence" value="ECO:0007669"/>
    <property type="project" value="TreeGrafter"/>
</dbReference>